<feature type="transmembrane region" description="Helical" evidence="1">
    <location>
        <begin position="255"/>
        <end position="277"/>
    </location>
</feature>
<feature type="transmembrane region" description="Helical" evidence="1">
    <location>
        <begin position="173"/>
        <end position="191"/>
    </location>
</feature>
<organism evidence="2 3">
    <name type="scientific">Candidatus Methanoperedens nitratireducens</name>
    <dbReference type="NCBI Taxonomy" id="1392998"/>
    <lineage>
        <taxon>Archaea</taxon>
        <taxon>Methanobacteriati</taxon>
        <taxon>Methanobacteriota</taxon>
        <taxon>Stenosarchaea group</taxon>
        <taxon>Methanomicrobia</taxon>
        <taxon>Methanosarcinales</taxon>
        <taxon>ANME-2 cluster</taxon>
        <taxon>Candidatus Methanoperedentaceae</taxon>
        <taxon>Candidatus Methanoperedens</taxon>
    </lineage>
</organism>
<dbReference type="Proteomes" id="UP000218615">
    <property type="component" value="Unassembled WGS sequence"/>
</dbReference>
<proteinExistence type="predicted"/>
<feature type="transmembrane region" description="Helical" evidence="1">
    <location>
        <begin position="228"/>
        <end position="249"/>
    </location>
</feature>
<keyword evidence="1" id="KW-1133">Transmembrane helix</keyword>
<keyword evidence="1" id="KW-0812">Transmembrane</keyword>
<name>A0A284VT49_9EURY</name>
<accession>A0A284VT49</accession>
<feature type="transmembrane region" description="Helical" evidence="1">
    <location>
        <begin position="197"/>
        <end position="216"/>
    </location>
</feature>
<evidence type="ECO:0000256" key="1">
    <source>
        <dbReference type="SAM" id="Phobius"/>
    </source>
</evidence>
<feature type="transmembrane region" description="Helical" evidence="1">
    <location>
        <begin position="107"/>
        <end position="128"/>
    </location>
</feature>
<dbReference type="AlphaFoldDB" id="A0A284VT49"/>
<gene>
    <name evidence="2" type="ORF">MNV_740016</name>
</gene>
<feature type="transmembrane region" description="Helical" evidence="1">
    <location>
        <begin position="64"/>
        <end position="86"/>
    </location>
</feature>
<protein>
    <submittedName>
        <fullName evidence="2">Uncharacterized protein</fullName>
    </submittedName>
</protein>
<evidence type="ECO:0000313" key="3">
    <source>
        <dbReference type="Proteomes" id="UP000218615"/>
    </source>
</evidence>
<reference evidence="3" key="1">
    <citation type="submission" date="2017-06" db="EMBL/GenBank/DDBJ databases">
        <authorList>
            <person name="Cremers G."/>
        </authorList>
    </citation>
    <scope>NUCLEOTIDE SEQUENCE [LARGE SCALE GENOMIC DNA]</scope>
</reference>
<sequence length="284" mass="30988">MYLYLKYLIYFISGSALITSITIIAEKKSPKIAGIMMSLPIITFLSLLFMAISQGADFSSKAAIWNPIGAIADLVYMGLFAVGIGLPGYIQKNTGRREGKNGNIEKIIEILAGLLFGFAGYFLFILIFSKFQIASGWISLAYLWISAIVFYVLFKRLKEIKLEKPKLVSAKEIIFRGLFGGGVVAAVVILGDSAGHMWGGLFSSFPGTITPVLVLLHLKNGKDMSCCVIKSAPIGLSGTGLYSCMVWLLYPVYGIVMGTLASYLVVFVFLFALFFGLKGKVEEM</sequence>
<keyword evidence="1" id="KW-0472">Membrane</keyword>
<feature type="transmembrane region" description="Helical" evidence="1">
    <location>
        <begin position="32"/>
        <end position="52"/>
    </location>
</feature>
<keyword evidence="3" id="KW-1185">Reference proteome</keyword>
<dbReference type="EMBL" id="FZMP01000223">
    <property type="protein sequence ID" value="SNQ62465.1"/>
    <property type="molecule type" value="Genomic_DNA"/>
</dbReference>
<feature type="transmembrane region" description="Helical" evidence="1">
    <location>
        <begin position="7"/>
        <end position="25"/>
    </location>
</feature>
<evidence type="ECO:0000313" key="2">
    <source>
        <dbReference type="EMBL" id="SNQ62465.1"/>
    </source>
</evidence>
<feature type="transmembrane region" description="Helical" evidence="1">
    <location>
        <begin position="134"/>
        <end position="153"/>
    </location>
</feature>